<proteinExistence type="predicted"/>
<protein>
    <submittedName>
        <fullName evidence="1">Uncharacterized protein</fullName>
    </submittedName>
</protein>
<name>A0A2Z4GB15_9BACT</name>
<dbReference type="OrthoDB" id="9782993at2"/>
<sequence>MIKHYLRPTSENTINTSDVYECLTKNRKFLPKSIFIDGKMEIGEVLVNFKEPQLKFSRENMEYIKGKYLQFVSKTEKGEMMDLDFFIESNHTYKPASFLEKILDENRKRGIDNIDIADFENNFDYEYTEEELEIQELHRWAYDIYTYEQKCELTLRVLKEDFEIVIAYYLLFLEPPSFSKQYLCGLFDTTNYKDVSRQLQLMEIKYSEILHLNNWPLKLKYFENSPEVVIELKGNIETSNLIVDEVSHANSKPGRSVSNDFLVNKPIGRSRRDKITKLSAKETAYLFRFFRRSKLIIKDSKVLSNTNLSRLIACLAGYGAASLMPFLSSKQTMDVTSLKNIKKELEDVIWLINRSLS</sequence>
<dbReference type="RefSeq" id="WP_111371672.1">
    <property type="nucleotide sequence ID" value="NZ_CP029480.1"/>
</dbReference>
<evidence type="ECO:0000313" key="1">
    <source>
        <dbReference type="EMBL" id="AWV98479.1"/>
    </source>
</evidence>
<reference evidence="1 2" key="1">
    <citation type="submission" date="2018-05" db="EMBL/GenBank/DDBJ databases">
        <title>Complete genome sequence of Arcticibacterium luteifluviistationis SM1504T, a cytophagaceae bacterium isolated from Arctic surface seawater.</title>
        <authorList>
            <person name="Li Y."/>
            <person name="Qin Q.-L."/>
        </authorList>
    </citation>
    <scope>NUCLEOTIDE SEQUENCE [LARGE SCALE GENOMIC DNA]</scope>
    <source>
        <strain evidence="1 2">SM1504</strain>
    </source>
</reference>
<organism evidence="1 2">
    <name type="scientific">Arcticibacterium luteifluviistationis</name>
    <dbReference type="NCBI Taxonomy" id="1784714"/>
    <lineage>
        <taxon>Bacteria</taxon>
        <taxon>Pseudomonadati</taxon>
        <taxon>Bacteroidota</taxon>
        <taxon>Cytophagia</taxon>
        <taxon>Cytophagales</taxon>
        <taxon>Leadbetterellaceae</taxon>
        <taxon>Arcticibacterium</taxon>
    </lineage>
</organism>
<accession>A0A2Z4GB15</accession>
<dbReference type="KEGG" id="als:DJ013_09970"/>
<gene>
    <name evidence="1" type="ORF">DJ013_09970</name>
</gene>
<evidence type="ECO:0000313" key="2">
    <source>
        <dbReference type="Proteomes" id="UP000249873"/>
    </source>
</evidence>
<dbReference type="EMBL" id="CP029480">
    <property type="protein sequence ID" value="AWV98479.1"/>
    <property type="molecule type" value="Genomic_DNA"/>
</dbReference>
<dbReference type="AlphaFoldDB" id="A0A2Z4GB15"/>
<dbReference type="Proteomes" id="UP000249873">
    <property type="component" value="Chromosome"/>
</dbReference>
<keyword evidence="2" id="KW-1185">Reference proteome</keyword>